<dbReference type="PANTHER" id="PTHR22990:SF15">
    <property type="entry name" value="F-BOX ONLY PROTEIN 10"/>
    <property type="match status" value="1"/>
</dbReference>
<dbReference type="RefSeq" id="WP_013963020.1">
    <property type="nucleotide sequence ID" value="NC_015730.1"/>
</dbReference>
<evidence type="ECO:0000313" key="6">
    <source>
        <dbReference type="EMBL" id="AEI95110.1"/>
    </source>
</evidence>
<dbReference type="SMART" id="SM00722">
    <property type="entry name" value="CASH"/>
    <property type="match status" value="2"/>
</dbReference>
<feature type="chain" id="PRO_5003366826" evidence="4">
    <location>
        <begin position="21"/>
        <end position="415"/>
    </location>
</feature>
<sequence length="415" mass="44854">MRLLKAFLFLLMILAGPVFASGTPLQPLVDATAPGAVLRLAPGQYTGPVHLSRPVTLIGVPGVHLDAGGQSTVLTVDAEGVRVEGLRLTGSGDSHETKDAGITLTKAATGAVIEGNLLQGNLYGIDVHGARDAVISGNVIEGRQGHRMNQRGNGIYVWNAPGTVVEGNDVRWGRDGIFVNTSKRNVFRGNRFRDLRFAVHYMYANDSEVSGNLSMGNHLGFAVMYSKKVRVLDNVSIGDRDHGVMLNFTNRSVVRGNYVQDGAKKCLFVYNAHKNEIVDNRFERCGIGIHFTAGSERNDVTGNAFVGNRTQVKYVSTKWLDWAAEGRGNYWSDFVATDLDGNGIADGTYRPNDSIDQMLWQQPAARLLLGSPAVQLVQWAQSAFPALTPGGVMDSAPLMRPVEIAVPDWGNSYGG</sequence>
<feature type="domain" description="Carbohydrate-binding/sugar hydrolysis" evidence="5">
    <location>
        <begin position="32"/>
        <end position="180"/>
    </location>
</feature>
<evidence type="ECO:0000256" key="3">
    <source>
        <dbReference type="ARBA" id="ARBA00022786"/>
    </source>
</evidence>
<dbReference type="NCBIfam" id="TIGR03804">
    <property type="entry name" value="para_beta_helix"/>
    <property type="match status" value="1"/>
</dbReference>
<dbReference type="InterPro" id="IPR006633">
    <property type="entry name" value="Carb-bd_sugar_hydrolysis-dom"/>
</dbReference>
<dbReference type="InterPro" id="IPR007742">
    <property type="entry name" value="NosD_dom"/>
</dbReference>
<dbReference type="KEGG" id="rli:RLO149_c031540"/>
<dbReference type="InterPro" id="IPR026464">
    <property type="entry name" value="NosD_copper_fam"/>
</dbReference>
<dbReference type="InterPro" id="IPR011050">
    <property type="entry name" value="Pectin_lyase_fold/virulence"/>
</dbReference>
<reference evidence="6 7" key="1">
    <citation type="journal article" date="2011" name="BMC Genomics">
        <title>Comparative genome analysis and genome-guided physiological analysis of Roseobacter litoralis.</title>
        <authorList>
            <person name="Kalhoefer D."/>
            <person name="Thole S."/>
            <person name="Voget S."/>
            <person name="Lehmann R."/>
            <person name="Liesegang H."/>
            <person name="Wollher A."/>
            <person name="Daniel R."/>
            <person name="Simon M."/>
            <person name="Brinkhoff T."/>
        </authorList>
    </citation>
    <scope>NUCLEOTIDE SEQUENCE [LARGE SCALE GENOMIC DNA]</scope>
    <source>
        <strain evidence="7">ATCC 49566 / DSM 6996 / JCM 21268 / NBRC 15278 / OCh 149</strain>
    </source>
</reference>
<comment type="pathway">
    <text evidence="1">Protein modification; protein ubiquitination.</text>
</comment>
<dbReference type="STRING" id="391595.RLO149_c031540"/>
<evidence type="ECO:0000256" key="4">
    <source>
        <dbReference type="SAM" id="SignalP"/>
    </source>
</evidence>
<keyword evidence="2" id="KW-0677">Repeat</keyword>
<keyword evidence="4" id="KW-0732">Signal</keyword>
<dbReference type="PANTHER" id="PTHR22990">
    <property type="entry name" value="F-BOX ONLY PROTEIN"/>
    <property type="match status" value="1"/>
</dbReference>
<dbReference type="AlphaFoldDB" id="F7ZJT5"/>
<dbReference type="SMART" id="SM00710">
    <property type="entry name" value="PbH1"/>
    <property type="match status" value="10"/>
</dbReference>
<gene>
    <name evidence="6" type="primary">nosD</name>
    <name evidence="6" type="ordered locus">RLO149_c031540</name>
</gene>
<feature type="signal peptide" evidence="4">
    <location>
        <begin position="1"/>
        <end position="20"/>
    </location>
</feature>
<dbReference type="InterPro" id="IPR022441">
    <property type="entry name" value="Para_beta_helix_rpt-2"/>
</dbReference>
<proteinExistence type="predicted"/>
<dbReference type="eggNOG" id="COG3420">
    <property type="taxonomic scope" value="Bacteria"/>
</dbReference>
<dbReference type="SUPFAM" id="SSF51126">
    <property type="entry name" value="Pectin lyase-like"/>
    <property type="match status" value="1"/>
</dbReference>
<evidence type="ECO:0000256" key="1">
    <source>
        <dbReference type="ARBA" id="ARBA00004906"/>
    </source>
</evidence>
<dbReference type="Proteomes" id="UP000001353">
    <property type="component" value="Chromosome"/>
</dbReference>
<evidence type="ECO:0000313" key="7">
    <source>
        <dbReference type="Proteomes" id="UP000001353"/>
    </source>
</evidence>
<evidence type="ECO:0000256" key="2">
    <source>
        <dbReference type="ARBA" id="ARBA00022737"/>
    </source>
</evidence>
<dbReference type="InterPro" id="IPR006626">
    <property type="entry name" value="PbH1"/>
</dbReference>
<dbReference type="InterPro" id="IPR051550">
    <property type="entry name" value="SCF-Subunits/Alg-Epimerases"/>
</dbReference>
<name>F7ZJT5_ROSLO</name>
<dbReference type="NCBIfam" id="TIGR04247">
    <property type="entry name" value="NosD_copper_fam"/>
    <property type="match status" value="1"/>
</dbReference>
<protein>
    <submittedName>
        <fullName evidence="6">Periplasmic copper-binding protein</fullName>
    </submittedName>
</protein>
<dbReference type="EMBL" id="CP002623">
    <property type="protein sequence ID" value="AEI95110.1"/>
    <property type="molecule type" value="Genomic_DNA"/>
</dbReference>
<dbReference type="InterPro" id="IPR012334">
    <property type="entry name" value="Pectin_lyas_fold"/>
</dbReference>
<accession>F7ZJT5</accession>
<feature type="domain" description="Carbohydrate-binding/sugar hydrolysis" evidence="5">
    <location>
        <begin position="186"/>
        <end position="356"/>
    </location>
</feature>
<dbReference type="OrthoDB" id="9767990at2"/>
<dbReference type="Gene3D" id="2.160.20.10">
    <property type="entry name" value="Single-stranded right-handed beta-helix, Pectin lyase-like"/>
    <property type="match status" value="2"/>
</dbReference>
<dbReference type="Pfam" id="PF05048">
    <property type="entry name" value="NosD"/>
    <property type="match status" value="1"/>
</dbReference>
<organism evidence="6 7">
    <name type="scientific">Roseobacter litoralis (strain ATCC 49566 / DSM 6996 / JCM 21268 / NBRC 15278 / OCh 149)</name>
    <dbReference type="NCBI Taxonomy" id="391595"/>
    <lineage>
        <taxon>Bacteria</taxon>
        <taxon>Pseudomonadati</taxon>
        <taxon>Pseudomonadota</taxon>
        <taxon>Alphaproteobacteria</taxon>
        <taxon>Rhodobacterales</taxon>
        <taxon>Roseobacteraceae</taxon>
        <taxon>Roseobacter</taxon>
    </lineage>
</organism>
<evidence type="ECO:0000259" key="5">
    <source>
        <dbReference type="SMART" id="SM00722"/>
    </source>
</evidence>
<keyword evidence="7" id="KW-1185">Reference proteome</keyword>
<keyword evidence="3" id="KW-0833">Ubl conjugation pathway</keyword>
<dbReference type="HOGENOM" id="CLU_041882_0_1_5"/>